<keyword evidence="3" id="KW-0813">Transport</keyword>
<evidence type="ECO:0000313" key="10">
    <source>
        <dbReference type="RefSeq" id="XP_018013305.1"/>
    </source>
</evidence>
<dbReference type="Pfam" id="PF00939">
    <property type="entry name" value="Na_sulph_symp"/>
    <property type="match status" value="1"/>
</dbReference>
<evidence type="ECO:0000256" key="5">
    <source>
        <dbReference type="ARBA" id="ARBA00022989"/>
    </source>
</evidence>
<dbReference type="OMA" id="ILLWMTT"/>
<evidence type="ECO:0000256" key="6">
    <source>
        <dbReference type="ARBA" id="ARBA00023136"/>
    </source>
</evidence>
<feature type="transmembrane region" description="Helical" evidence="8">
    <location>
        <begin position="394"/>
        <end position="413"/>
    </location>
</feature>
<keyword evidence="5 8" id="KW-1133">Transmembrane helix</keyword>
<evidence type="ECO:0000256" key="2">
    <source>
        <dbReference type="ARBA" id="ARBA00006772"/>
    </source>
</evidence>
<gene>
    <name evidence="10" type="primary">LOC108670350</name>
</gene>
<evidence type="ECO:0000256" key="3">
    <source>
        <dbReference type="ARBA" id="ARBA00022448"/>
    </source>
</evidence>
<dbReference type="OrthoDB" id="6493944at2759"/>
<dbReference type="GeneID" id="108670350"/>
<evidence type="ECO:0000256" key="8">
    <source>
        <dbReference type="SAM" id="Phobius"/>
    </source>
</evidence>
<dbReference type="PANTHER" id="PTHR10283">
    <property type="entry name" value="SOLUTE CARRIER FAMILY 13 MEMBER"/>
    <property type="match status" value="1"/>
</dbReference>
<dbReference type="GO" id="GO:0015141">
    <property type="term" value="F:succinate transmembrane transporter activity"/>
    <property type="evidence" value="ECO:0007669"/>
    <property type="project" value="TreeGrafter"/>
</dbReference>
<evidence type="ECO:0000256" key="7">
    <source>
        <dbReference type="SAM" id="MobiDB-lite"/>
    </source>
</evidence>
<sequence>MFLMPHFLPPWRLLVVVLTPLLLLPLALISIEARCGYVILVMAIYWMTEALPIPVTALIPVFAFPLLGILSTGEICLVYMKETNMMFLGGLTVAIAVEHCNLHKRVALFVILRVGQSPRRLMTGFMVTTMFLSMWISNTATTAMMVPIVDAILQELYKTRKIGTAARQTEEDPRISPHKQSRDPIAGSDPSQLSYAQSEKYGNGSSYSVSSKSSSTTYEDVAKRPADDVQDDTSDETVLFAPPPDELCARLRDMCYLATAYSANLGGTGAITGTGPNLVLKSVMDRSFPGTNVVNFATWLAYNVPGMLLCGACAWIWLHILFLGCRREVLLSNKDREAEVKSMLKKKYRALGRVNFHEAVVLTLFISLVLLWLFRAPGFMTGWGDLFERFFPGIEIDDATPVMMIVLLLFIIPRKPWWRSTNRQLPDELPGVDRQAVEGDERRYERCLTWEAVRDKLPWGIVLLLGGGFAMAKAADESNMSRVIGDQMRALSIMPKEAIVFIITLVTAMLTEAASNTATASILMPVLKELSVSIHVHPVYMMMPPAISCSYAFMLPVATPPNAIVFGAANMKAVTMLKAGLVMNVICVLVATFMINTLGVVMFDLNHFPDWASANATNFTQ</sequence>
<dbReference type="RefSeq" id="XP_018013305.1">
    <property type="nucleotide sequence ID" value="XM_018157816.2"/>
</dbReference>
<protein>
    <submittedName>
        <fullName evidence="10">Solute carrier family 13 member 5</fullName>
    </submittedName>
</protein>
<comment type="similarity">
    <text evidence="2">Belongs to the SLC13A/DASS transporter (TC 2.A.47) family. NADC subfamily.</text>
</comment>
<feature type="transmembrane region" description="Helical" evidence="8">
    <location>
        <begin position="57"/>
        <end position="80"/>
    </location>
</feature>
<dbReference type="GO" id="GO:0005886">
    <property type="term" value="C:plasma membrane"/>
    <property type="evidence" value="ECO:0007669"/>
    <property type="project" value="TreeGrafter"/>
</dbReference>
<comment type="subcellular location">
    <subcellularLocation>
        <location evidence="1">Membrane</location>
        <topology evidence="1">Multi-pass membrane protein</topology>
    </subcellularLocation>
</comment>
<feature type="compositionally biased region" description="Low complexity" evidence="7">
    <location>
        <begin position="205"/>
        <end position="215"/>
    </location>
</feature>
<dbReference type="InterPro" id="IPR031312">
    <property type="entry name" value="Na/sul_symport_CS"/>
</dbReference>
<name>A0A8B7NI39_HYAAZ</name>
<feature type="transmembrane region" description="Helical" evidence="8">
    <location>
        <begin position="299"/>
        <end position="324"/>
    </location>
</feature>
<dbReference type="PANTHER" id="PTHR10283:SF82">
    <property type="entry name" value="SOLUTE CARRIER FAMILY 13 MEMBER 2"/>
    <property type="match status" value="1"/>
</dbReference>
<keyword evidence="9" id="KW-1185">Reference proteome</keyword>
<reference evidence="10" key="1">
    <citation type="submission" date="2025-08" db="UniProtKB">
        <authorList>
            <consortium name="RefSeq"/>
        </authorList>
    </citation>
    <scope>IDENTIFICATION</scope>
    <source>
        <tissue evidence="10">Whole organism</tissue>
    </source>
</reference>
<proteinExistence type="inferred from homology"/>
<feature type="transmembrane region" description="Helical" evidence="8">
    <location>
        <begin position="354"/>
        <end position="374"/>
    </location>
</feature>
<feature type="transmembrane region" description="Helical" evidence="8">
    <location>
        <begin position="543"/>
        <end position="569"/>
    </location>
</feature>
<evidence type="ECO:0000256" key="1">
    <source>
        <dbReference type="ARBA" id="ARBA00004141"/>
    </source>
</evidence>
<dbReference type="Proteomes" id="UP000694843">
    <property type="component" value="Unplaced"/>
</dbReference>
<dbReference type="AlphaFoldDB" id="A0A8B7NI39"/>
<dbReference type="GO" id="GO:0015137">
    <property type="term" value="F:citrate transmembrane transporter activity"/>
    <property type="evidence" value="ECO:0007669"/>
    <property type="project" value="TreeGrafter"/>
</dbReference>
<evidence type="ECO:0000256" key="4">
    <source>
        <dbReference type="ARBA" id="ARBA00022692"/>
    </source>
</evidence>
<feature type="region of interest" description="Disordered" evidence="7">
    <location>
        <begin position="165"/>
        <end position="237"/>
    </location>
</feature>
<organism evidence="9 10">
    <name type="scientific">Hyalella azteca</name>
    <name type="common">Amphipod</name>
    <dbReference type="NCBI Taxonomy" id="294128"/>
    <lineage>
        <taxon>Eukaryota</taxon>
        <taxon>Metazoa</taxon>
        <taxon>Ecdysozoa</taxon>
        <taxon>Arthropoda</taxon>
        <taxon>Crustacea</taxon>
        <taxon>Multicrustacea</taxon>
        <taxon>Malacostraca</taxon>
        <taxon>Eumalacostraca</taxon>
        <taxon>Peracarida</taxon>
        <taxon>Amphipoda</taxon>
        <taxon>Senticaudata</taxon>
        <taxon>Talitrida</taxon>
        <taxon>Talitroidea</taxon>
        <taxon>Hyalellidae</taxon>
        <taxon>Hyalella</taxon>
    </lineage>
</organism>
<keyword evidence="6 8" id="KW-0472">Membrane</keyword>
<evidence type="ECO:0000313" key="9">
    <source>
        <dbReference type="Proteomes" id="UP000694843"/>
    </source>
</evidence>
<keyword evidence="4 8" id="KW-0812">Transmembrane</keyword>
<dbReference type="InterPro" id="IPR001898">
    <property type="entry name" value="SLC13A/DASS"/>
</dbReference>
<dbReference type="PROSITE" id="PS01271">
    <property type="entry name" value="NA_SULFATE"/>
    <property type="match status" value="1"/>
</dbReference>
<accession>A0A8B7NI39</accession>
<feature type="transmembrane region" description="Helical" evidence="8">
    <location>
        <begin position="498"/>
        <end position="523"/>
    </location>
</feature>
<dbReference type="KEGG" id="hazt:108670350"/>
<feature type="transmembrane region" description="Helical" evidence="8">
    <location>
        <begin position="581"/>
        <end position="603"/>
    </location>
</feature>